<dbReference type="GO" id="GO:0004674">
    <property type="term" value="F:protein serine/threonine kinase activity"/>
    <property type="evidence" value="ECO:0007669"/>
    <property type="project" value="UniProtKB-KW"/>
</dbReference>
<feature type="transmembrane region" description="Helical" evidence="7">
    <location>
        <begin position="383"/>
        <end position="401"/>
    </location>
</feature>
<evidence type="ECO:0000256" key="2">
    <source>
        <dbReference type="ARBA" id="ARBA00022741"/>
    </source>
</evidence>
<keyword evidence="4 5" id="KW-0067">ATP-binding</keyword>
<evidence type="ECO:0000256" key="1">
    <source>
        <dbReference type="ARBA" id="ARBA00022679"/>
    </source>
</evidence>
<dbReference type="Proteomes" id="UP000199518">
    <property type="component" value="Unassembled WGS sequence"/>
</dbReference>
<keyword evidence="1" id="KW-0808">Transferase</keyword>
<dbReference type="STRING" id="1576369.SAMN05421753_11254"/>
<dbReference type="EMBL" id="FOQD01000012">
    <property type="protein sequence ID" value="SFI76355.1"/>
    <property type="molecule type" value="Genomic_DNA"/>
</dbReference>
<keyword evidence="2 5" id="KW-0547">Nucleotide-binding</keyword>
<keyword evidence="7" id="KW-0812">Transmembrane</keyword>
<dbReference type="AlphaFoldDB" id="A0A1I3KW72"/>
<feature type="domain" description="Protein kinase" evidence="8">
    <location>
        <begin position="83"/>
        <end position="351"/>
    </location>
</feature>
<reference evidence="10" key="1">
    <citation type="submission" date="2016-10" db="EMBL/GenBank/DDBJ databases">
        <authorList>
            <person name="Varghese N."/>
            <person name="Submissions S."/>
        </authorList>
    </citation>
    <scope>NUCLEOTIDE SEQUENCE [LARGE SCALE GENOMIC DNA]</scope>
    <source>
        <strain evidence="10">DSM 26348</strain>
    </source>
</reference>
<dbReference type="Gene3D" id="3.30.200.20">
    <property type="entry name" value="Phosphorylase Kinase, domain 1"/>
    <property type="match status" value="1"/>
</dbReference>
<sequence length="557" mass="61068">MTERDDRLATALDLLTAQQRGGDPVQLETVLQKFPDLAEEIQSLWATAQLADQLGQFCSSSPPVDNEPPEAPAGPRKMVLGDYQLLEEIGRGGMGIVFRARQRHPERIVAVKMLLRGEFATSVHRARFEVEADAAARLDHPHIVAIYEAGIENGQPYFSMPFIEGTTLARRIAERTLSDREAAELLIPVCRAVGYAHQRGVLHRDLKPSNILIDRLGHPYVSDFGLAKRVETDPTDGGPLSLTESGAILGTPGYLAPEQAAGSRGIVSPATDVYSLGAILYACVTGRAPFQAANPVDALLMVLEQDPPPPRLLHPKIDIDLEMIILKALQKPVDLRYRTADALADDLSAYLRHEPVSARSSHLSQVISRAFRPTHHVGVLENWGLLWMWHAAVILVLCIITDVLRNHGVDSRWTYVVLWTIGLGAWGIIFWNLRHRAGPVTFVERQVAHLWAASMACSTSLYGVEWLLGLPVLTLSPVLALFAGSVFLAKAGILSGEFYLHSAALFATAIPMAIWPRVSVTIFGVVSALTFGLSGLKFHLLRRTNRRRGASPPQGNE</sequence>
<dbReference type="Pfam" id="PF00069">
    <property type="entry name" value="Pkinase"/>
    <property type="match status" value="1"/>
</dbReference>
<evidence type="ECO:0000256" key="3">
    <source>
        <dbReference type="ARBA" id="ARBA00022777"/>
    </source>
</evidence>
<evidence type="ECO:0000259" key="8">
    <source>
        <dbReference type="PROSITE" id="PS50011"/>
    </source>
</evidence>
<evidence type="ECO:0000256" key="5">
    <source>
        <dbReference type="PROSITE-ProRule" id="PRU10141"/>
    </source>
</evidence>
<feature type="region of interest" description="Disordered" evidence="6">
    <location>
        <begin position="57"/>
        <end position="76"/>
    </location>
</feature>
<dbReference type="PROSITE" id="PS00107">
    <property type="entry name" value="PROTEIN_KINASE_ATP"/>
    <property type="match status" value="1"/>
</dbReference>
<evidence type="ECO:0000313" key="10">
    <source>
        <dbReference type="Proteomes" id="UP000199518"/>
    </source>
</evidence>
<keyword evidence="7" id="KW-1133">Transmembrane helix</keyword>
<keyword evidence="3 9" id="KW-0418">Kinase</keyword>
<feature type="transmembrane region" description="Helical" evidence="7">
    <location>
        <begin position="521"/>
        <end position="540"/>
    </location>
</feature>
<keyword evidence="9" id="KW-0723">Serine/threonine-protein kinase</keyword>
<dbReference type="InterPro" id="IPR000719">
    <property type="entry name" value="Prot_kinase_dom"/>
</dbReference>
<feature type="transmembrane region" description="Helical" evidence="7">
    <location>
        <begin position="413"/>
        <end position="433"/>
    </location>
</feature>
<dbReference type="PROSITE" id="PS50011">
    <property type="entry name" value="PROTEIN_KINASE_DOM"/>
    <property type="match status" value="1"/>
</dbReference>
<keyword evidence="10" id="KW-1185">Reference proteome</keyword>
<evidence type="ECO:0000256" key="7">
    <source>
        <dbReference type="SAM" id="Phobius"/>
    </source>
</evidence>
<dbReference type="PANTHER" id="PTHR43289">
    <property type="entry name" value="MITOGEN-ACTIVATED PROTEIN KINASE KINASE KINASE 20-RELATED"/>
    <property type="match status" value="1"/>
</dbReference>
<dbReference type="Gene3D" id="1.10.510.10">
    <property type="entry name" value="Transferase(Phosphotransferase) domain 1"/>
    <property type="match status" value="1"/>
</dbReference>
<dbReference type="InterPro" id="IPR017441">
    <property type="entry name" value="Protein_kinase_ATP_BS"/>
</dbReference>
<dbReference type="CDD" id="cd14014">
    <property type="entry name" value="STKc_PknB_like"/>
    <property type="match status" value="1"/>
</dbReference>
<dbReference type="SMART" id="SM00220">
    <property type="entry name" value="S_TKc"/>
    <property type="match status" value="1"/>
</dbReference>
<evidence type="ECO:0000256" key="4">
    <source>
        <dbReference type="ARBA" id="ARBA00022840"/>
    </source>
</evidence>
<feature type="transmembrane region" description="Helical" evidence="7">
    <location>
        <begin position="468"/>
        <end position="489"/>
    </location>
</feature>
<dbReference type="PROSITE" id="PS00108">
    <property type="entry name" value="PROTEIN_KINASE_ST"/>
    <property type="match status" value="1"/>
</dbReference>
<protein>
    <submittedName>
        <fullName evidence="9">Serine/threonine protein kinase</fullName>
    </submittedName>
</protein>
<dbReference type="RefSeq" id="WP_092051795.1">
    <property type="nucleotide sequence ID" value="NZ_FOQD01000012.1"/>
</dbReference>
<keyword evidence="7" id="KW-0472">Membrane</keyword>
<organism evidence="9 10">
    <name type="scientific">Planctomicrobium piriforme</name>
    <dbReference type="NCBI Taxonomy" id="1576369"/>
    <lineage>
        <taxon>Bacteria</taxon>
        <taxon>Pseudomonadati</taxon>
        <taxon>Planctomycetota</taxon>
        <taxon>Planctomycetia</taxon>
        <taxon>Planctomycetales</taxon>
        <taxon>Planctomycetaceae</taxon>
        <taxon>Planctomicrobium</taxon>
    </lineage>
</organism>
<accession>A0A1I3KW72</accession>
<feature type="binding site" evidence="5">
    <location>
        <position position="112"/>
    </location>
    <ligand>
        <name>ATP</name>
        <dbReference type="ChEBI" id="CHEBI:30616"/>
    </ligand>
</feature>
<dbReference type="InterPro" id="IPR008271">
    <property type="entry name" value="Ser/Thr_kinase_AS"/>
</dbReference>
<dbReference type="InterPro" id="IPR011009">
    <property type="entry name" value="Kinase-like_dom_sf"/>
</dbReference>
<evidence type="ECO:0000256" key="6">
    <source>
        <dbReference type="SAM" id="MobiDB-lite"/>
    </source>
</evidence>
<dbReference type="OrthoDB" id="6111975at2"/>
<dbReference type="SUPFAM" id="SSF56112">
    <property type="entry name" value="Protein kinase-like (PK-like)"/>
    <property type="match status" value="1"/>
</dbReference>
<dbReference type="PANTHER" id="PTHR43289:SF6">
    <property type="entry name" value="SERINE_THREONINE-PROTEIN KINASE NEKL-3"/>
    <property type="match status" value="1"/>
</dbReference>
<evidence type="ECO:0000313" key="9">
    <source>
        <dbReference type="EMBL" id="SFI76355.1"/>
    </source>
</evidence>
<feature type="transmembrane region" description="Helical" evidence="7">
    <location>
        <begin position="498"/>
        <end position="515"/>
    </location>
</feature>
<gene>
    <name evidence="9" type="ORF">SAMN05421753_11254</name>
</gene>
<dbReference type="GO" id="GO:0005524">
    <property type="term" value="F:ATP binding"/>
    <property type="evidence" value="ECO:0007669"/>
    <property type="project" value="UniProtKB-UniRule"/>
</dbReference>
<proteinExistence type="predicted"/>
<name>A0A1I3KW72_9PLAN</name>